<dbReference type="STRING" id="1449351.RISW2_16140"/>
<keyword evidence="3" id="KW-0813">Transport</keyword>
<dbReference type="PANTHER" id="PTHR30472">
    <property type="entry name" value="FERRIC ENTEROBACTIN TRANSPORT SYSTEM PERMEASE PROTEIN"/>
    <property type="match status" value="1"/>
</dbReference>
<dbReference type="EMBL" id="JAME01000004">
    <property type="protein sequence ID" value="ETX30365.1"/>
    <property type="molecule type" value="Genomic_DNA"/>
</dbReference>
<keyword evidence="5 8" id="KW-0812">Transmembrane</keyword>
<dbReference type="InterPro" id="IPR000522">
    <property type="entry name" value="ABC_transptr_permease_BtuC"/>
</dbReference>
<protein>
    <recommendedName>
        <fullName evidence="11">Iron ABC transporter permease</fullName>
    </recommendedName>
</protein>
<evidence type="ECO:0000256" key="5">
    <source>
        <dbReference type="ARBA" id="ARBA00022692"/>
    </source>
</evidence>
<feature type="transmembrane region" description="Helical" evidence="8">
    <location>
        <begin position="241"/>
        <end position="266"/>
    </location>
</feature>
<keyword evidence="6 8" id="KW-1133">Transmembrane helix</keyword>
<evidence type="ECO:0008006" key="11">
    <source>
        <dbReference type="Google" id="ProtNLM"/>
    </source>
</evidence>
<evidence type="ECO:0000256" key="2">
    <source>
        <dbReference type="ARBA" id="ARBA00007935"/>
    </source>
</evidence>
<evidence type="ECO:0000256" key="4">
    <source>
        <dbReference type="ARBA" id="ARBA00022475"/>
    </source>
</evidence>
<comment type="similarity">
    <text evidence="2">Belongs to the binding-protein-dependent transport system permease family. FecCD subfamily.</text>
</comment>
<comment type="subcellular location">
    <subcellularLocation>
        <location evidence="1">Cell membrane</location>
        <topology evidence="1">Multi-pass membrane protein</topology>
    </subcellularLocation>
</comment>
<dbReference type="InterPro" id="IPR037294">
    <property type="entry name" value="ABC_BtuC-like"/>
</dbReference>
<keyword evidence="7 8" id="KW-0472">Membrane</keyword>
<sequence>MALEVPARAATALALLCGLLLVLLLASLGTGSTAIGLGEALSALAGSASDRATLVATEFRLPRALTALMAGGLLAVSGALLQGTTRNPLADPALVGVSQGAGLAVIVLVVLVPAASDAWRAPAAFGGGLAVAGVILALSGGEARGAQVRFLLTGIGLAAFLAAATTAILTYGRITEAHEALGWLSGSVRAAAWDEVRRLVLATLAAALLCAMAARPLAALRLGEDVATGLGHRVARVRTGLLVASVALASASVAVAGPVTFVGLLAPHAARRIAPSGPGLHLALTWCVGAALVMGADLAGRAAFGTAHVPAGLVTALVGAPCFALLMLRTQRKDGS</sequence>
<dbReference type="AlphaFoldDB" id="X7FC17"/>
<evidence type="ECO:0000256" key="1">
    <source>
        <dbReference type="ARBA" id="ARBA00004651"/>
    </source>
</evidence>
<keyword evidence="10" id="KW-1185">Reference proteome</keyword>
<comment type="caution">
    <text evidence="9">The sequence shown here is derived from an EMBL/GenBank/DDBJ whole genome shotgun (WGS) entry which is preliminary data.</text>
</comment>
<feature type="transmembrane region" description="Helical" evidence="8">
    <location>
        <begin position="64"/>
        <end position="81"/>
    </location>
</feature>
<dbReference type="Gene3D" id="1.10.3470.10">
    <property type="entry name" value="ABC transporter involved in vitamin B12 uptake, BtuC"/>
    <property type="match status" value="1"/>
</dbReference>
<reference evidence="9 10" key="1">
    <citation type="submission" date="2014-01" db="EMBL/GenBank/DDBJ databases">
        <title>Roseivivax isoporae LMG 25204 Genome Sequencing.</title>
        <authorList>
            <person name="Lai Q."/>
            <person name="Li G."/>
            <person name="Shao Z."/>
        </authorList>
    </citation>
    <scope>NUCLEOTIDE SEQUENCE [LARGE SCALE GENOMIC DNA]</scope>
    <source>
        <strain evidence="9 10">LMG 25204</strain>
    </source>
</reference>
<evidence type="ECO:0000313" key="9">
    <source>
        <dbReference type="EMBL" id="ETX30365.1"/>
    </source>
</evidence>
<keyword evidence="4" id="KW-1003">Cell membrane</keyword>
<dbReference type="Proteomes" id="UP000023430">
    <property type="component" value="Unassembled WGS sequence"/>
</dbReference>
<feature type="transmembrane region" description="Helical" evidence="8">
    <location>
        <begin position="150"/>
        <end position="174"/>
    </location>
</feature>
<dbReference type="CDD" id="cd06550">
    <property type="entry name" value="TM_ABC_iron-siderophores_like"/>
    <property type="match status" value="1"/>
</dbReference>
<evidence type="ECO:0000256" key="8">
    <source>
        <dbReference type="SAM" id="Phobius"/>
    </source>
</evidence>
<dbReference type="GO" id="GO:0033214">
    <property type="term" value="P:siderophore-iron import into cell"/>
    <property type="evidence" value="ECO:0007669"/>
    <property type="project" value="TreeGrafter"/>
</dbReference>
<name>X7FC17_9RHOB</name>
<feature type="transmembrane region" description="Helical" evidence="8">
    <location>
        <begin position="278"/>
        <end position="299"/>
    </location>
</feature>
<dbReference type="eggNOG" id="COG0609">
    <property type="taxonomic scope" value="Bacteria"/>
</dbReference>
<dbReference type="GO" id="GO:0022857">
    <property type="term" value="F:transmembrane transporter activity"/>
    <property type="evidence" value="ECO:0007669"/>
    <property type="project" value="InterPro"/>
</dbReference>
<dbReference type="SUPFAM" id="SSF81345">
    <property type="entry name" value="ABC transporter involved in vitamin B12 uptake, BtuC"/>
    <property type="match status" value="1"/>
</dbReference>
<dbReference type="GO" id="GO:0005886">
    <property type="term" value="C:plasma membrane"/>
    <property type="evidence" value="ECO:0007669"/>
    <property type="project" value="UniProtKB-SubCell"/>
</dbReference>
<feature type="transmembrane region" description="Helical" evidence="8">
    <location>
        <begin position="121"/>
        <end position="138"/>
    </location>
</feature>
<accession>X7FC17</accession>
<organism evidence="9 10">
    <name type="scientific">Roseivivax isoporae LMG 25204</name>
    <dbReference type="NCBI Taxonomy" id="1449351"/>
    <lineage>
        <taxon>Bacteria</taxon>
        <taxon>Pseudomonadati</taxon>
        <taxon>Pseudomonadota</taxon>
        <taxon>Alphaproteobacteria</taxon>
        <taxon>Rhodobacterales</taxon>
        <taxon>Roseobacteraceae</taxon>
        <taxon>Roseivivax</taxon>
    </lineage>
</organism>
<evidence type="ECO:0000256" key="7">
    <source>
        <dbReference type="ARBA" id="ARBA00023136"/>
    </source>
</evidence>
<proteinExistence type="inferred from homology"/>
<dbReference type="PANTHER" id="PTHR30472:SF25">
    <property type="entry name" value="ABC TRANSPORTER PERMEASE PROTEIN MJ0876-RELATED"/>
    <property type="match status" value="1"/>
</dbReference>
<evidence type="ECO:0000313" key="10">
    <source>
        <dbReference type="Proteomes" id="UP000023430"/>
    </source>
</evidence>
<dbReference type="Pfam" id="PF01032">
    <property type="entry name" value="FecCD"/>
    <property type="match status" value="1"/>
</dbReference>
<evidence type="ECO:0000256" key="6">
    <source>
        <dbReference type="ARBA" id="ARBA00022989"/>
    </source>
</evidence>
<evidence type="ECO:0000256" key="3">
    <source>
        <dbReference type="ARBA" id="ARBA00022448"/>
    </source>
</evidence>
<gene>
    <name evidence="9" type="ORF">RISW2_16140</name>
</gene>
<feature type="transmembrane region" description="Helical" evidence="8">
    <location>
        <begin position="93"/>
        <end position="115"/>
    </location>
</feature>
<feature type="transmembrane region" description="Helical" evidence="8">
    <location>
        <begin position="311"/>
        <end position="328"/>
    </location>
</feature>